<dbReference type="Proteomes" id="UP000276776">
    <property type="component" value="Unassembled WGS sequence"/>
</dbReference>
<evidence type="ECO:0000313" key="6">
    <source>
        <dbReference type="Proteomes" id="UP000276776"/>
    </source>
</evidence>
<dbReference type="Pfam" id="PF00071">
    <property type="entry name" value="Ras"/>
    <property type="match status" value="1"/>
</dbReference>
<comment type="catalytic activity">
    <reaction evidence="4">
        <text>GTP + H2O = GDP + phosphate + H(+)</text>
        <dbReference type="Rhea" id="RHEA:19669"/>
        <dbReference type="ChEBI" id="CHEBI:15377"/>
        <dbReference type="ChEBI" id="CHEBI:15378"/>
        <dbReference type="ChEBI" id="CHEBI:37565"/>
        <dbReference type="ChEBI" id="CHEBI:43474"/>
        <dbReference type="ChEBI" id="CHEBI:58189"/>
        <dbReference type="EC" id="3.6.5.2"/>
    </reaction>
</comment>
<dbReference type="STRING" id="103827.A0A0N5D4E5"/>
<dbReference type="InterPro" id="IPR001806">
    <property type="entry name" value="Small_GTPase"/>
</dbReference>
<dbReference type="OrthoDB" id="18798at2759"/>
<dbReference type="InterPro" id="IPR051065">
    <property type="entry name" value="Ras-related_GTPase"/>
</dbReference>
<dbReference type="Gene3D" id="3.40.50.300">
    <property type="entry name" value="P-loop containing nucleotide triphosphate hydrolases"/>
    <property type="match status" value="1"/>
</dbReference>
<dbReference type="SUPFAM" id="SSF52540">
    <property type="entry name" value="P-loop containing nucleoside triphosphate hydrolases"/>
    <property type="match status" value="1"/>
</dbReference>
<sequence length="153" mass="17163">MMQQISTHDHHLCARQHKCLLAGNKTDLERYRQGFLKPRFRQVSESDGEKLAKRFGMMFGEVSAVDEWERVASIIRRPVTALLNGIAERHSPSPRLYSSDSEIASSVSKSVLSTKSAGRCSTIRLPKSPKGAEMVKMPSSKKSGHKLLKLFHN</sequence>
<organism evidence="7">
    <name type="scientific">Thelazia callipaeda</name>
    <name type="common">Oriental eyeworm</name>
    <name type="synonym">Parasitic nematode</name>
    <dbReference type="NCBI Taxonomy" id="103827"/>
    <lineage>
        <taxon>Eukaryota</taxon>
        <taxon>Metazoa</taxon>
        <taxon>Ecdysozoa</taxon>
        <taxon>Nematoda</taxon>
        <taxon>Chromadorea</taxon>
        <taxon>Rhabditida</taxon>
        <taxon>Spirurina</taxon>
        <taxon>Spiruromorpha</taxon>
        <taxon>Thelazioidea</taxon>
        <taxon>Thelaziidae</taxon>
        <taxon>Thelazia</taxon>
    </lineage>
</organism>
<evidence type="ECO:0000256" key="2">
    <source>
        <dbReference type="ARBA" id="ARBA00011984"/>
    </source>
</evidence>
<name>A0A0N5D4E5_THECL</name>
<dbReference type="AlphaFoldDB" id="A0A0N5D4E5"/>
<accession>A0A0N5D4E5</accession>
<evidence type="ECO:0000313" key="7">
    <source>
        <dbReference type="WBParaSite" id="TCLT_0000783501-mRNA-1"/>
    </source>
</evidence>
<gene>
    <name evidence="5" type="ORF">TCLT_LOCUS7824</name>
</gene>
<reference evidence="7" key="1">
    <citation type="submission" date="2017-02" db="UniProtKB">
        <authorList>
            <consortium name="WormBaseParasite"/>
        </authorList>
    </citation>
    <scope>IDENTIFICATION</scope>
</reference>
<evidence type="ECO:0000256" key="3">
    <source>
        <dbReference type="ARBA" id="ARBA00022801"/>
    </source>
</evidence>
<evidence type="ECO:0000313" key="5">
    <source>
        <dbReference type="EMBL" id="VDN05320.1"/>
    </source>
</evidence>
<evidence type="ECO:0000256" key="4">
    <source>
        <dbReference type="ARBA" id="ARBA00048098"/>
    </source>
</evidence>
<dbReference type="PANTHER" id="PTHR45704">
    <property type="entry name" value="RAS-LIKE FAMILY MEMBER 11"/>
    <property type="match status" value="1"/>
</dbReference>
<dbReference type="GO" id="GO:0003925">
    <property type="term" value="F:G protein activity"/>
    <property type="evidence" value="ECO:0007669"/>
    <property type="project" value="UniProtKB-EC"/>
</dbReference>
<keyword evidence="6" id="KW-1185">Reference proteome</keyword>
<dbReference type="InterPro" id="IPR027417">
    <property type="entry name" value="P-loop_NTPase"/>
</dbReference>
<dbReference type="GO" id="GO:0005525">
    <property type="term" value="F:GTP binding"/>
    <property type="evidence" value="ECO:0007669"/>
    <property type="project" value="InterPro"/>
</dbReference>
<protein>
    <recommendedName>
        <fullName evidence="2">small monomeric GTPase</fullName>
        <ecNumber evidence="2">3.6.5.2</ecNumber>
    </recommendedName>
</protein>
<dbReference type="OMA" id="DHHLCAR"/>
<proteinExistence type="inferred from homology"/>
<reference evidence="5 6" key="2">
    <citation type="submission" date="2018-11" db="EMBL/GenBank/DDBJ databases">
        <authorList>
            <consortium name="Pathogen Informatics"/>
        </authorList>
    </citation>
    <scope>NUCLEOTIDE SEQUENCE [LARGE SCALE GENOMIC DNA]</scope>
</reference>
<evidence type="ECO:0000256" key="1">
    <source>
        <dbReference type="ARBA" id="ARBA00008344"/>
    </source>
</evidence>
<dbReference type="WBParaSite" id="TCLT_0000783501-mRNA-1">
    <property type="protein sequence ID" value="TCLT_0000783501-mRNA-1"/>
    <property type="gene ID" value="TCLT_0000783501"/>
</dbReference>
<comment type="similarity">
    <text evidence="1">Belongs to the small GTPase superfamily. Ras family.</text>
</comment>
<keyword evidence="3" id="KW-0378">Hydrolase</keyword>
<dbReference type="EMBL" id="UYYF01004548">
    <property type="protein sequence ID" value="VDN05320.1"/>
    <property type="molecule type" value="Genomic_DNA"/>
</dbReference>
<dbReference type="EC" id="3.6.5.2" evidence="2"/>